<dbReference type="PATRIC" id="fig|46429.4.peg.3929"/>
<evidence type="ECO:0000313" key="5">
    <source>
        <dbReference type="EMBL" id="KEQ51803.1"/>
    </source>
</evidence>
<accession>A0A081R9D0</accession>
<keyword evidence="2 5" id="KW-0436">Ligase</keyword>
<evidence type="ECO:0000259" key="3">
    <source>
        <dbReference type="Pfam" id="PF00501"/>
    </source>
</evidence>
<proteinExistence type="inferred from homology"/>
<feature type="domain" description="AMP-dependent synthetase/ligase" evidence="3">
    <location>
        <begin position="39"/>
        <end position="407"/>
    </location>
</feature>
<dbReference type="InterPro" id="IPR020845">
    <property type="entry name" value="AMP-binding_CS"/>
</dbReference>
<dbReference type="GO" id="GO:0031956">
    <property type="term" value="F:medium-chain fatty acid-CoA ligase activity"/>
    <property type="evidence" value="ECO:0007669"/>
    <property type="project" value="TreeGrafter"/>
</dbReference>
<evidence type="ECO:0000256" key="1">
    <source>
        <dbReference type="ARBA" id="ARBA00006432"/>
    </source>
</evidence>
<dbReference type="eggNOG" id="COG1021">
    <property type="taxonomic scope" value="Bacteria"/>
</dbReference>
<dbReference type="InterPro" id="IPR025110">
    <property type="entry name" value="AMP-bd_C"/>
</dbReference>
<protein>
    <submittedName>
        <fullName evidence="5">Long-chain-fatty-acid--CoA ligase</fullName>
        <ecNumber evidence="5">6.2.1.3</ecNumber>
    </submittedName>
</protein>
<reference evidence="5 6" key="1">
    <citation type="submission" date="2014-02" db="EMBL/GenBank/DDBJ databases">
        <title>Whole genome sequence of Sphingobium chlorophenolicum NBRC 16172.</title>
        <authorList>
            <person name="Gan H.M."/>
            <person name="Gan H.Y."/>
            <person name="Chew T.H."/>
            <person name="Savka M.A."/>
        </authorList>
    </citation>
    <scope>NUCLEOTIDE SEQUENCE [LARGE SCALE GENOMIC DNA]</scope>
    <source>
        <strain evidence="5 6">NBRC 16172</strain>
    </source>
</reference>
<dbReference type="GO" id="GO:0004467">
    <property type="term" value="F:long-chain fatty acid-CoA ligase activity"/>
    <property type="evidence" value="ECO:0007669"/>
    <property type="project" value="UniProtKB-EC"/>
</dbReference>
<dbReference type="EMBL" id="JFHR01000063">
    <property type="protein sequence ID" value="KEQ51803.1"/>
    <property type="molecule type" value="Genomic_DNA"/>
</dbReference>
<evidence type="ECO:0000313" key="6">
    <source>
        <dbReference type="Proteomes" id="UP000028411"/>
    </source>
</evidence>
<comment type="caution">
    <text evidence="5">The sequence shown here is derived from an EMBL/GenBank/DDBJ whole genome shotgun (WGS) entry which is preliminary data.</text>
</comment>
<organism evidence="5 6">
    <name type="scientific">Sphingobium chlorophenolicum</name>
    <dbReference type="NCBI Taxonomy" id="46429"/>
    <lineage>
        <taxon>Bacteria</taxon>
        <taxon>Pseudomonadati</taxon>
        <taxon>Pseudomonadota</taxon>
        <taxon>Alphaproteobacteria</taxon>
        <taxon>Sphingomonadales</taxon>
        <taxon>Sphingomonadaceae</taxon>
        <taxon>Sphingobium</taxon>
    </lineage>
</organism>
<dbReference type="SUPFAM" id="SSF56801">
    <property type="entry name" value="Acetyl-CoA synthetase-like"/>
    <property type="match status" value="1"/>
</dbReference>
<dbReference type="PROSITE" id="PS00455">
    <property type="entry name" value="AMP_BINDING"/>
    <property type="match status" value="1"/>
</dbReference>
<dbReference type="PANTHER" id="PTHR43201">
    <property type="entry name" value="ACYL-COA SYNTHETASE"/>
    <property type="match status" value="1"/>
</dbReference>
<dbReference type="Proteomes" id="UP000028411">
    <property type="component" value="Unassembled WGS sequence"/>
</dbReference>
<evidence type="ECO:0000259" key="4">
    <source>
        <dbReference type="Pfam" id="PF13193"/>
    </source>
</evidence>
<dbReference type="Gene3D" id="3.30.300.30">
    <property type="match status" value="1"/>
</dbReference>
<dbReference type="PANTHER" id="PTHR43201:SF5">
    <property type="entry name" value="MEDIUM-CHAIN ACYL-COA LIGASE ACSF2, MITOCHONDRIAL"/>
    <property type="match status" value="1"/>
</dbReference>
<comment type="similarity">
    <text evidence="1">Belongs to the ATP-dependent AMP-binding enzyme family.</text>
</comment>
<sequence>MVGVKRPMPGVTYIPNAVLEYYAGEGVLKDETLSDALTASCARWPDRVALSEPGVTITYRQFDEITDRAAAALHRLGLRPLDRVIFQAINSKELLFAFFGCIKAGLIPICTLAAHRAHEILQIGGQAEAKAHIVSYAPVGFDLVEFALEMRDRLPSVEHVIAIQCGMDTPHGAPSFEALWQAEDPGTAKATVARIRAELDPYQVCVFQLSGGTSGTPKIIPRFHNEYVYTAGQISRFFGFDETVVSFTPNPMMHNMPMACFILPALLVGGEVAIATSPKIEMIAAAIKERRPTWCAIMLVHILRLKELGLIDENSFAGAYGLICPEKPSKLSALINAPAYTLFGMTEGLLCHTRKEDSLAAIEISVGNSISPYDEIRLVEPGSERDVEPGQIGELIVRGPSVTRGYYMSPERNAEAFTSDHYYRSGDLLSWRIVDGKRYLSFEGRVKDVIDRGGEKINASEVERLMNEHPKITATMCVGMPDPAFGERMCAFVVLAEGATGIELAEVTQHLDGLGVAKFKFPERIEIVHGFPIAVSGKPSKPMLRDMITQKLAEERAQQEKVA</sequence>
<dbReference type="EC" id="6.2.1.3" evidence="5"/>
<evidence type="ECO:0000256" key="2">
    <source>
        <dbReference type="ARBA" id="ARBA00022598"/>
    </source>
</evidence>
<name>A0A081R9D0_SPHCR</name>
<dbReference type="Pfam" id="PF00501">
    <property type="entry name" value="AMP-binding"/>
    <property type="match status" value="1"/>
</dbReference>
<dbReference type="InterPro" id="IPR000873">
    <property type="entry name" value="AMP-dep_synth/lig_dom"/>
</dbReference>
<dbReference type="AlphaFoldDB" id="A0A081R9D0"/>
<dbReference type="Pfam" id="PF13193">
    <property type="entry name" value="AMP-binding_C"/>
    <property type="match status" value="1"/>
</dbReference>
<feature type="domain" description="AMP-binding enzyme C-terminal" evidence="4">
    <location>
        <begin position="461"/>
        <end position="538"/>
    </location>
</feature>
<gene>
    <name evidence="5" type="ORF">BV95_03939</name>
</gene>
<dbReference type="InterPro" id="IPR045851">
    <property type="entry name" value="AMP-bd_C_sf"/>
</dbReference>
<dbReference type="InterPro" id="IPR042099">
    <property type="entry name" value="ANL_N_sf"/>
</dbReference>
<dbReference type="Gene3D" id="3.40.50.12780">
    <property type="entry name" value="N-terminal domain of ligase-like"/>
    <property type="match status" value="1"/>
</dbReference>